<evidence type="ECO:0000256" key="2">
    <source>
        <dbReference type="ARBA" id="ARBA00009777"/>
    </source>
</evidence>
<keyword evidence="12" id="KW-0456">Lyase</keyword>
<dbReference type="InterPro" id="IPR007197">
    <property type="entry name" value="rSAM"/>
</dbReference>
<dbReference type="SFLD" id="SFLDG01067">
    <property type="entry name" value="SPASM/twitch_domain_containing"/>
    <property type="match status" value="1"/>
</dbReference>
<sequence length="261" mass="29730">MAKEYNHKGYIHSTESFGTVDGPGVRFVVFFQGCPMRCLYCHNPDTWKTGEGKEMTAEEILEAYKKNEVFYKNGGITATGGEPLMQLDFLTELFQKAKKQGIHTCLDTSGIMYRKERQEKFVQLFKVLDLVLLDFKHSNETGHKNLTGLGQKHVLEFARALEEKKIPMIARHVVVPGITDDKTHLQNLGKLLAGFRNLKGLEVLPYHTMGKVKYDKLGLSYPLEQVENMDGEKAKEARNVILRAFQKERQNLILDKPAGNR</sequence>
<evidence type="ECO:0000256" key="8">
    <source>
        <dbReference type="ARBA" id="ARBA00023004"/>
    </source>
</evidence>
<evidence type="ECO:0000256" key="10">
    <source>
        <dbReference type="RuleBase" id="RU362053"/>
    </source>
</evidence>
<evidence type="ECO:0000256" key="3">
    <source>
        <dbReference type="ARBA" id="ARBA00021356"/>
    </source>
</evidence>
<protein>
    <recommendedName>
        <fullName evidence="3 10">Pyruvate formate-lyase-activating enzyme</fullName>
        <ecNumber evidence="10">1.97.1.4</ecNumber>
    </recommendedName>
</protein>
<dbReference type="InterPro" id="IPR013785">
    <property type="entry name" value="Aldolase_TIM"/>
</dbReference>
<comment type="function">
    <text evidence="1 10">Activation of pyruvate formate-lyase under anaerobic conditions by generation of an organic free radical, using S-adenosylmethionine and reduced flavodoxin as cosubstrates to produce 5'-deoxy-adenosine.</text>
</comment>
<dbReference type="SFLD" id="SFLDS00029">
    <property type="entry name" value="Radical_SAM"/>
    <property type="match status" value="1"/>
</dbReference>
<evidence type="ECO:0000313" key="12">
    <source>
        <dbReference type="EMBL" id="MET3751479.1"/>
    </source>
</evidence>
<keyword evidence="4 10" id="KW-0004">4Fe-4S</keyword>
<name>A0ABV2M4T3_9FIRM</name>
<evidence type="ECO:0000256" key="9">
    <source>
        <dbReference type="ARBA" id="ARBA00023014"/>
    </source>
</evidence>
<evidence type="ECO:0000256" key="5">
    <source>
        <dbReference type="ARBA" id="ARBA00022691"/>
    </source>
</evidence>
<dbReference type="Gene3D" id="3.20.20.70">
    <property type="entry name" value="Aldolase class I"/>
    <property type="match status" value="1"/>
</dbReference>
<comment type="cofactor">
    <cofactor evidence="10">
        <name>[4Fe-4S] cluster</name>
        <dbReference type="ChEBI" id="CHEBI:49883"/>
    </cofactor>
    <text evidence="10">Binds 1 [4Fe-4S] cluster. The cluster is coordinated with 3 cysteines and an exchangeable S-adenosyl-L-methionine.</text>
</comment>
<keyword evidence="10" id="KW-0963">Cytoplasm</keyword>
<comment type="subcellular location">
    <subcellularLocation>
        <location evidence="10">Cytoplasm</location>
    </subcellularLocation>
</comment>
<gene>
    <name evidence="12" type="ORF">ABID24_002738</name>
</gene>
<dbReference type="InterPro" id="IPR012838">
    <property type="entry name" value="PFL1_activating"/>
</dbReference>
<evidence type="ECO:0000259" key="11">
    <source>
        <dbReference type="PROSITE" id="PS51918"/>
    </source>
</evidence>
<dbReference type="EC" id="1.97.1.4" evidence="10"/>
<evidence type="ECO:0000256" key="4">
    <source>
        <dbReference type="ARBA" id="ARBA00022485"/>
    </source>
</evidence>
<keyword evidence="12" id="KW-0670">Pyruvate</keyword>
<evidence type="ECO:0000256" key="1">
    <source>
        <dbReference type="ARBA" id="ARBA00003141"/>
    </source>
</evidence>
<dbReference type="GO" id="GO:0016829">
    <property type="term" value="F:lyase activity"/>
    <property type="evidence" value="ECO:0007669"/>
    <property type="project" value="UniProtKB-KW"/>
</dbReference>
<keyword evidence="7 10" id="KW-0560">Oxidoreductase</keyword>
<dbReference type="InterPro" id="IPR012839">
    <property type="entry name" value="Organic_radical_activase"/>
</dbReference>
<dbReference type="InterPro" id="IPR058240">
    <property type="entry name" value="rSAM_sf"/>
</dbReference>
<keyword evidence="5 10" id="KW-0949">S-adenosyl-L-methionine</keyword>
<evidence type="ECO:0000313" key="13">
    <source>
        <dbReference type="Proteomes" id="UP001549106"/>
    </source>
</evidence>
<proteinExistence type="inferred from homology"/>
<dbReference type="PANTHER" id="PTHR30352">
    <property type="entry name" value="PYRUVATE FORMATE-LYASE-ACTIVATING ENZYME"/>
    <property type="match status" value="1"/>
</dbReference>
<dbReference type="PROSITE" id="PS51918">
    <property type="entry name" value="RADICAL_SAM"/>
    <property type="match status" value="1"/>
</dbReference>
<keyword evidence="9 10" id="KW-0411">Iron-sulfur</keyword>
<comment type="similarity">
    <text evidence="2 10">Belongs to the organic radical-activating enzymes family.</text>
</comment>
<dbReference type="Pfam" id="PF04055">
    <property type="entry name" value="Radical_SAM"/>
    <property type="match status" value="1"/>
</dbReference>
<dbReference type="RefSeq" id="WP_257465153.1">
    <property type="nucleotide sequence ID" value="NZ_JANJZT010000023.1"/>
</dbReference>
<dbReference type="CDD" id="cd01335">
    <property type="entry name" value="Radical_SAM"/>
    <property type="match status" value="1"/>
</dbReference>
<dbReference type="EMBL" id="JBEPMJ010000022">
    <property type="protein sequence ID" value="MET3751479.1"/>
    <property type="molecule type" value="Genomic_DNA"/>
</dbReference>
<evidence type="ECO:0000256" key="6">
    <source>
        <dbReference type="ARBA" id="ARBA00022723"/>
    </source>
</evidence>
<dbReference type="PROSITE" id="PS01087">
    <property type="entry name" value="RADICAL_ACTIVATING"/>
    <property type="match status" value="1"/>
</dbReference>
<dbReference type="Proteomes" id="UP001549106">
    <property type="component" value="Unassembled WGS sequence"/>
</dbReference>
<dbReference type="PIRSF" id="PIRSF000371">
    <property type="entry name" value="PFL_act_enz"/>
    <property type="match status" value="1"/>
</dbReference>
<comment type="catalytic activity">
    <reaction evidence="10">
        <text>glycyl-[formate C-acetyltransferase] + reduced [flavodoxin] + S-adenosyl-L-methionine = glycin-2-yl radical-[formate C-acetyltransferase] + semiquinone [flavodoxin] + 5'-deoxyadenosine + L-methionine + H(+)</text>
        <dbReference type="Rhea" id="RHEA:19225"/>
        <dbReference type="Rhea" id="RHEA-COMP:10622"/>
        <dbReference type="Rhea" id="RHEA-COMP:12190"/>
        <dbReference type="Rhea" id="RHEA-COMP:12191"/>
        <dbReference type="Rhea" id="RHEA-COMP:14480"/>
        <dbReference type="ChEBI" id="CHEBI:15378"/>
        <dbReference type="ChEBI" id="CHEBI:17319"/>
        <dbReference type="ChEBI" id="CHEBI:29947"/>
        <dbReference type="ChEBI" id="CHEBI:32722"/>
        <dbReference type="ChEBI" id="CHEBI:57618"/>
        <dbReference type="ChEBI" id="CHEBI:57844"/>
        <dbReference type="ChEBI" id="CHEBI:59789"/>
        <dbReference type="ChEBI" id="CHEBI:140311"/>
        <dbReference type="EC" id="1.97.1.4"/>
    </reaction>
</comment>
<dbReference type="SUPFAM" id="SSF102114">
    <property type="entry name" value="Radical SAM enzymes"/>
    <property type="match status" value="1"/>
</dbReference>
<organism evidence="12 13">
    <name type="scientific">Blautia caecimuris</name>
    <dbReference type="NCBI Taxonomy" id="1796615"/>
    <lineage>
        <taxon>Bacteria</taxon>
        <taxon>Bacillati</taxon>
        <taxon>Bacillota</taxon>
        <taxon>Clostridia</taxon>
        <taxon>Lachnospirales</taxon>
        <taxon>Lachnospiraceae</taxon>
        <taxon>Blautia</taxon>
    </lineage>
</organism>
<keyword evidence="6 10" id="KW-0479">Metal-binding</keyword>
<feature type="domain" description="Radical SAM core" evidence="11">
    <location>
        <begin position="20"/>
        <end position="244"/>
    </location>
</feature>
<dbReference type="NCBIfam" id="TIGR02493">
    <property type="entry name" value="PFLA"/>
    <property type="match status" value="1"/>
</dbReference>
<keyword evidence="13" id="KW-1185">Reference proteome</keyword>
<dbReference type="GO" id="GO:0043365">
    <property type="term" value="F:[formate-C-acetyltransferase]-activating enzyme activity"/>
    <property type="evidence" value="ECO:0007669"/>
    <property type="project" value="UniProtKB-EC"/>
</dbReference>
<keyword evidence="8 10" id="KW-0408">Iron</keyword>
<dbReference type="PANTHER" id="PTHR30352:SF5">
    <property type="entry name" value="PYRUVATE FORMATE-LYASE 1-ACTIVATING ENZYME"/>
    <property type="match status" value="1"/>
</dbReference>
<evidence type="ECO:0000256" key="7">
    <source>
        <dbReference type="ARBA" id="ARBA00023002"/>
    </source>
</evidence>
<comment type="caution">
    <text evidence="12">The sequence shown here is derived from an EMBL/GenBank/DDBJ whole genome shotgun (WGS) entry which is preliminary data.</text>
</comment>
<accession>A0ABV2M4T3</accession>
<dbReference type="SFLD" id="SFLDG01066">
    <property type="entry name" value="organic_radical-activating_enz"/>
    <property type="match status" value="1"/>
</dbReference>
<reference evidence="12 13" key="1">
    <citation type="submission" date="2024-06" db="EMBL/GenBank/DDBJ databases">
        <title>Genomic Encyclopedia of Type Strains, Phase IV (KMG-IV): sequencing the most valuable type-strain genomes for metagenomic binning, comparative biology and taxonomic classification.</title>
        <authorList>
            <person name="Goeker M."/>
        </authorList>
    </citation>
    <scope>NUCLEOTIDE SEQUENCE [LARGE SCALE GENOMIC DNA]</scope>
    <source>
        <strain evidence="12 13">DSM 29492</strain>
    </source>
</reference>
<dbReference type="InterPro" id="IPR001989">
    <property type="entry name" value="Radical_activat_CS"/>
</dbReference>
<dbReference type="InterPro" id="IPR034457">
    <property type="entry name" value="Organic_radical-activating"/>
</dbReference>